<keyword evidence="2" id="KW-1185">Reference proteome</keyword>
<gene>
    <name evidence="1" type="ORF">SEA_LUCKYBARNES_20</name>
</gene>
<name>A0A249XNS4_9CAUD</name>
<evidence type="ECO:0000313" key="2">
    <source>
        <dbReference type="Proteomes" id="UP000224487"/>
    </source>
</evidence>
<dbReference type="EMBL" id="MF668275">
    <property type="protein sequence ID" value="ASZ73388.1"/>
    <property type="molecule type" value="Genomic_DNA"/>
</dbReference>
<accession>A0A249XNS4</accession>
<evidence type="ECO:0000313" key="1">
    <source>
        <dbReference type="EMBL" id="ASZ73388.1"/>
    </source>
</evidence>
<organism evidence="1 2">
    <name type="scientific">Brevibacterium phage LuckyBarnes</name>
    <dbReference type="NCBI Taxonomy" id="2027888"/>
    <lineage>
        <taxon>Viruses</taxon>
        <taxon>Duplodnaviria</taxon>
        <taxon>Heunggongvirae</taxon>
        <taxon>Uroviricota</taxon>
        <taxon>Caudoviricetes</taxon>
        <taxon>Luckybarnesvirus</taxon>
        <taxon>Luckybarnesvirus luckybarnes</taxon>
    </lineage>
</organism>
<sequence length="154" mass="17478">MMPRIPDYITPAQARRFAEHVVGFLNDKEITEDPLQVDEVERVELSAGRALVVTKAVQSVPNYWGDHEASIAPEHFHTTNNDTERTLPWIEELGIDPNTTMRMTLHGPYLQVEGFVTAGAGEWPDARLLRHTERHSGYQKYTIDIPIIENGDSK</sequence>
<protein>
    <submittedName>
        <fullName evidence="1">Uncharacterized protein</fullName>
    </submittedName>
</protein>
<reference evidence="2" key="1">
    <citation type="submission" date="2017-08" db="EMBL/GenBank/DDBJ databases">
        <authorList>
            <person name="de Groot N.N."/>
        </authorList>
    </citation>
    <scope>NUCLEOTIDE SEQUENCE [LARGE SCALE GENOMIC DNA]</scope>
</reference>
<proteinExistence type="predicted"/>
<dbReference type="Proteomes" id="UP000224487">
    <property type="component" value="Genome"/>
</dbReference>